<dbReference type="EMBL" id="KP795544">
    <property type="protein sequence ID" value="AKN37666.1"/>
    <property type="molecule type" value="Genomic_DNA"/>
</dbReference>
<proteinExistence type="predicted"/>
<accession>A0A0H3ZW07</accession>
<evidence type="ECO:0008006" key="2">
    <source>
        <dbReference type="Google" id="ProtNLM"/>
    </source>
</evidence>
<dbReference type="AlphaFoldDB" id="A0A0H3ZW07"/>
<reference evidence="1" key="1">
    <citation type="journal article" date="2015" name="MBio">
        <title>Eco-Evolutionary Dynamics of Episomes among Ecologically Cohesive Bacterial Populations.</title>
        <authorList>
            <person name="Xue H."/>
            <person name="Cordero O.X."/>
            <person name="Camas F.M."/>
            <person name="Trimble W."/>
            <person name="Meyer F."/>
            <person name="Guglielmini J."/>
            <person name="Rocha E.P."/>
            <person name="Polz M.F."/>
        </authorList>
    </citation>
    <scope>NUCLEOTIDE SEQUENCE</scope>
    <source>
        <strain evidence="1">5S_214</strain>
    </source>
</reference>
<evidence type="ECO:0000313" key="1">
    <source>
        <dbReference type="EMBL" id="AKN37666.1"/>
    </source>
</evidence>
<dbReference type="RefSeq" id="WP_248376786.1">
    <property type="nucleotide sequence ID" value="NZ_JAKJTX010000052.1"/>
</dbReference>
<sequence length="79" mass="8679">MSKGKNWDALGKVGQNAALTENKADDKPVATTKAKHLKAVPTSYFDKHKEVKDAGKTSLDFSAYIIEAIREKLERDGAM</sequence>
<protein>
    <recommendedName>
        <fullName evidence="2">Molecular chaperone GroEL</fullName>
    </recommendedName>
</protein>
<organism evidence="1">
    <name type="scientific">Vibrio splendidus</name>
    <dbReference type="NCBI Taxonomy" id="29497"/>
    <lineage>
        <taxon>Bacteria</taxon>
        <taxon>Pseudomonadati</taxon>
        <taxon>Pseudomonadota</taxon>
        <taxon>Gammaproteobacteria</taxon>
        <taxon>Vibrionales</taxon>
        <taxon>Vibrionaceae</taxon>
        <taxon>Vibrio</taxon>
    </lineage>
</organism>
<name>A0A0H3ZW07_VIBSP</name>